<accession>A0A853F2S7</accession>
<evidence type="ECO:0000313" key="2">
    <source>
        <dbReference type="Proteomes" id="UP000568751"/>
    </source>
</evidence>
<sequence>MFKNTLTAAIDFDYQGQHYALKNTFDVEHIIYHDDFYQSVYISIAKANDIDLYSYQLEIMMDQDIIFSNEKGCVVGCVNNGVLDLEKLKAVHQKIECLPKIERIIQQYIPKSEHSENITQAMIGAYLLGKNQK</sequence>
<organism evidence="1 2">
    <name type="scientific">Candidatus Thiodubiliella endoseptemdiera</name>
    <dbReference type="NCBI Taxonomy" id="2738886"/>
    <lineage>
        <taxon>Bacteria</taxon>
        <taxon>Pseudomonadati</taxon>
        <taxon>Pseudomonadota</taxon>
        <taxon>Gammaproteobacteria</taxon>
        <taxon>Candidatus Pseudothioglobaceae</taxon>
        <taxon>Candidatus Thiodubiliella</taxon>
    </lineage>
</organism>
<gene>
    <name evidence="1" type="ORF">H0A76_10395</name>
</gene>
<reference evidence="1 2" key="1">
    <citation type="submission" date="2020-05" db="EMBL/GenBank/DDBJ databases">
        <title>Horizontal transmission and recombination maintain forever young bacterial symbiont genomes.</title>
        <authorList>
            <person name="Russell S.L."/>
            <person name="Pepper-Tunick E."/>
            <person name="Svedberg J."/>
            <person name="Byrne A."/>
            <person name="Ruelas Castillo J."/>
            <person name="Vollmers C."/>
            <person name="Beinart R.A."/>
            <person name="Corbett-Detig R."/>
        </authorList>
    </citation>
    <scope>NUCLEOTIDE SEQUENCE [LARGE SCALE GENOMIC DNA]</scope>
    <source>
        <strain evidence="1">455</strain>
    </source>
</reference>
<protein>
    <submittedName>
        <fullName evidence="1">Uncharacterized protein</fullName>
    </submittedName>
</protein>
<dbReference type="RefSeq" id="WP_369150988.1">
    <property type="nucleotide sequence ID" value="NZ_OZ156463.1"/>
</dbReference>
<proteinExistence type="predicted"/>
<dbReference type="Proteomes" id="UP000568751">
    <property type="component" value="Unassembled WGS sequence"/>
</dbReference>
<comment type="caution">
    <text evidence="1">The sequence shown here is derived from an EMBL/GenBank/DDBJ whole genome shotgun (WGS) entry which is preliminary data.</text>
</comment>
<evidence type="ECO:0000313" key="1">
    <source>
        <dbReference type="EMBL" id="NYT28244.1"/>
    </source>
</evidence>
<dbReference type="EMBL" id="JACCHT010000002">
    <property type="protein sequence ID" value="NYT28244.1"/>
    <property type="molecule type" value="Genomic_DNA"/>
</dbReference>
<dbReference type="AlphaFoldDB" id="A0A853F2S7"/>
<name>A0A853F2S7_9GAMM</name>